<dbReference type="Pfam" id="PF12679">
    <property type="entry name" value="ABC2_membrane_2"/>
    <property type="match status" value="1"/>
</dbReference>
<accession>A0ABU0CVK6</accession>
<name>A0ABU0CVK6_9BACI</name>
<dbReference type="EMBL" id="JAUSUQ010000006">
    <property type="protein sequence ID" value="MDQ0339077.1"/>
    <property type="molecule type" value="Genomic_DNA"/>
</dbReference>
<keyword evidence="1" id="KW-0472">Membrane</keyword>
<feature type="transmembrane region" description="Helical" evidence="1">
    <location>
        <begin position="47"/>
        <end position="72"/>
    </location>
</feature>
<feature type="transmembrane region" description="Helical" evidence="1">
    <location>
        <begin position="131"/>
        <end position="150"/>
    </location>
</feature>
<evidence type="ECO:0000256" key="1">
    <source>
        <dbReference type="SAM" id="Phobius"/>
    </source>
</evidence>
<feature type="transmembrane region" description="Helical" evidence="1">
    <location>
        <begin position="162"/>
        <end position="181"/>
    </location>
</feature>
<proteinExistence type="predicted"/>
<feature type="transmembrane region" description="Helical" evidence="1">
    <location>
        <begin position="16"/>
        <end position="35"/>
    </location>
</feature>
<gene>
    <name evidence="2" type="ORF">J2S00_001863</name>
</gene>
<sequence>MAYVWKEWQEQIRSQGLWLVMGMFVFSSLMLISDFRAYPTDQRYDMYLVTFYNVSQYLLPLFSLFVGSFAIWQEKEQKTLLILIAKKESFLTFYFKKSIALQSVLLGLFMAVYVFLSFLLKLFIGFHRQGFLIFLFTIMALLYVFNQIGLSLGSLCHSRLQLVGASIMTWFFFAFLFDLGLLKLLPLITYDNVQLFSLLFFLQPIQAGRIYLEAGLGLFPLDQLSRLMALMLWLSPGVFLVLNVLVWTGVSFFAAWAGQWKGVR</sequence>
<feature type="transmembrane region" description="Helical" evidence="1">
    <location>
        <begin position="232"/>
        <end position="257"/>
    </location>
</feature>
<protein>
    <submittedName>
        <fullName evidence="2">ABC-2 type transport system permease protein</fullName>
    </submittedName>
</protein>
<comment type="caution">
    <text evidence="2">The sequence shown here is derived from an EMBL/GenBank/DDBJ whole genome shotgun (WGS) entry which is preliminary data.</text>
</comment>
<evidence type="ECO:0000313" key="3">
    <source>
        <dbReference type="Proteomes" id="UP001232445"/>
    </source>
</evidence>
<organism evidence="2 3">
    <name type="scientific">Caldalkalibacillus uzonensis</name>
    <dbReference type="NCBI Taxonomy" id="353224"/>
    <lineage>
        <taxon>Bacteria</taxon>
        <taxon>Bacillati</taxon>
        <taxon>Bacillota</taxon>
        <taxon>Bacilli</taxon>
        <taxon>Bacillales</taxon>
        <taxon>Bacillaceae</taxon>
        <taxon>Caldalkalibacillus</taxon>
    </lineage>
</organism>
<evidence type="ECO:0000313" key="2">
    <source>
        <dbReference type="EMBL" id="MDQ0339077.1"/>
    </source>
</evidence>
<dbReference type="Proteomes" id="UP001232445">
    <property type="component" value="Unassembled WGS sequence"/>
</dbReference>
<keyword evidence="1" id="KW-1133">Transmembrane helix</keyword>
<keyword evidence="3" id="KW-1185">Reference proteome</keyword>
<dbReference type="RefSeq" id="WP_307338505.1">
    <property type="nucleotide sequence ID" value="NZ_JAUSUQ010000006.1"/>
</dbReference>
<feature type="transmembrane region" description="Helical" evidence="1">
    <location>
        <begin position="99"/>
        <end position="124"/>
    </location>
</feature>
<reference evidence="2 3" key="1">
    <citation type="submission" date="2023-07" db="EMBL/GenBank/DDBJ databases">
        <title>Genomic Encyclopedia of Type Strains, Phase IV (KMG-IV): sequencing the most valuable type-strain genomes for metagenomic binning, comparative biology and taxonomic classification.</title>
        <authorList>
            <person name="Goeker M."/>
        </authorList>
    </citation>
    <scope>NUCLEOTIDE SEQUENCE [LARGE SCALE GENOMIC DNA]</scope>
    <source>
        <strain evidence="2 3">DSM 17740</strain>
    </source>
</reference>
<keyword evidence="1" id="KW-0812">Transmembrane</keyword>